<gene>
    <name evidence="1" type="ORF">AM1BK_26300</name>
</gene>
<organism evidence="1 2">
    <name type="scientific">Neobacillus kokaensis</name>
    <dbReference type="NCBI Taxonomy" id="2759023"/>
    <lineage>
        <taxon>Bacteria</taxon>
        <taxon>Bacillati</taxon>
        <taxon>Bacillota</taxon>
        <taxon>Bacilli</taxon>
        <taxon>Bacillales</taxon>
        <taxon>Bacillaceae</taxon>
        <taxon>Neobacillus</taxon>
    </lineage>
</organism>
<evidence type="ECO:0000313" key="1">
    <source>
        <dbReference type="EMBL" id="GHH99087.1"/>
    </source>
</evidence>
<dbReference type="Gene3D" id="3.30.1490.480">
    <property type="entry name" value="Endolytic murein transglycosylase"/>
    <property type="match status" value="1"/>
</dbReference>
<proteinExistence type="predicted"/>
<sequence length="165" mass="17706">MKTNGLTNFAAGLLIATSISGAVYFFSDSGTSSKTQVKTVEKQTTVKEDLSEAEMKDKLTAAGYVVQTKEDYDKNIETAKADGQKSAANDDGGQKVVYRAVIGVSQGMTSIDVGKMLVKAKVIKGSAFQFSQAVEKKKVENKLRPGTYTVDSAMTRDEVIAAIFK</sequence>
<dbReference type="EMBL" id="BNDS01000010">
    <property type="protein sequence ID" value="GHH99087.1"/>
    <property type="molecule type" value="Genomic_DNA"/>
</dbReference>
<dbReference type="Proteomes" id="UP000637074">
    <property type="component" value="Unassembled WGS sequence"/>
</dbReference>
<dbReference type="RefSeq" id="WP_191273693.1">
    <property type="nucleotide sequence ID" value="NZ_BNDS01000010.1"/>
</dbReference>
<evidence type="ECO:0008006" key="3">
    <source>
        <dbReference type="Google" id="ProtNLM"/>
    </source>
</evidence>
<accession>A0ABQ3N6D6</accession>
<keyword evidence="2" id="KW-1185">Reference proteome</keyword>
<name>A0ABQ3N6D6_9BACI</name>
<protein>
    <recommendedName>
        <fullName evidence="3">Aminodeoxychorismate lyase</fullName>
    </recommendedName>
</protein>
<evidence type="ECO:0000313" key="2">
    <source>
        <dbReference type="Proteomes" id="UP000637074"/>
    </source>
</evidence>
<comment type="caution">
    <text evidence="1">The sequence shown here is derived from an EMBL/GenBank/DDBJ whole genome shotgun (WGS) entry which is preliminary data.</text>
</comment>
<reference evidence="1 2" key="1">
    <citation type="journal article" date="2022" name="Int. J. Syst. Evol. Microbiol.">
        <title>Neobacillus kokaensis sp. nov., isolated from soil.</title>
        <authorList>
            <person name="Yuki K."/>
            <person name="Matsubara H."/>
            <person name="Yamaguchi S."/>
        </authorList>
    </citation>
    <scope>NUCLEOTIDE SEQUENCE [LARGE SCALE GENOMIC DNA]</scope>
    <source>
        <strain evidence="1 2">LOB 377</strain>
    </source>
</reference>